<dbReference type="NCBIfam" id="TIGR03307">
    <property type="entry name" value="PhnP"/>
    <property type="match status" value="1"/>
</dbReference>
<dbReference type="PANTHER" id="PTHR42663">
    <property type="entry name" value="HYDROLASE C777.06C-RELATED-RELATED"/>
    <property type="match status" value="1"/>
</dbReference>
<keyword evidence="5" id="KW-1185">Reference proteome</keyword>
<dbReference type="GO" id="GO:0019700">
    <property type="term" value="P:organic phosphonate catabolic process"/>
    <property type="evidence" value="ECO:0007669"/>
    <property type="project" value="InterPro"/>
</dbReference>
<dbReference type="OrthoDB" id="9803916at2"/>
<dbReference type="CDD" id="cd07736">
    <property type="entry name" value="PhnP-like_MBL-fold"/>
    <property type="match status" value="1"/>
</dbReference>
<dbReference type="STRING" id="1122619.GCA_000373745_00027"/>
<evidence type="ECO:0000259" key="1">
    <source>
        <dbReference type="SMART" id="SM00849"/>
    </source>
</evidence>
<dbReference type="Proteomes" id="UP000254603">
    <property type="component" value="Unassembled WGS sequence"/>
</dbReference>
<dbReference type="PANTHER" id="PTHR42663:SF6">
    <property type="entry name" value="HYDROLASE C777.06C-RELATED"/>
    <property type="match status" value="1"/>
</dbReference>
<proteinExistence type="predicted"/>
<dbReference type="SMART" id="SM00849">
    <property type="entry name" value="Lactamase_B"/>
    <property type="match status" value="1"/>
</dbReference>
<dbReference type="SUPFAM" id="SSF56281">
    <property type="entry name" value="Metallo-hydrolase/oxidoreductase"/>
    <property type="match status" value="1"/>
</dbReference>
<gene>
    <name evidence="3" type="primary">phnP</name>
    <name evidence="2" type="ORF">I6G29_03445</name>
    <name evidence="3" type="ORF">NCTC11997_00740</name>
</gene>
<feature type="domain" description="Metallo-beta-lactamase" evidence="1">
    <location>
        <begin position="36"/>
        <end position="220"/>
    </location>
</feature>
<dbReference type="InterPro" id="IPR036866">
    <property type="entry name" value="RibonucZ/Hydroxyglut_hydro"/>
</dbReference>
<dbReference type="RefSeq" id="WP_026253487.1">
    <property type="nucleotide sequence ID" value="NZ_CP065725.1"/>
</dbReference>
<evidence type="ECO:0000313" key="5">
    <source>
        <dbReference type="Proteomes" id="UP000594903"/>
    </source>
</evidence>
<organism evidence="3 4">
    <name type="scientific">Oligella ureolytica</name>
    <dbReference type="NCBI Taxonomy" id="90244"/>
    <lineage>
        <taxon>Bacteria</taxon>
        <taxon>Pseudomonadati</taxon>
        <taxon>Pseudomonadota</taxon>
        <taxon>Betaproteobacteria</taxon>
        <taxon>Burkholderiales</taxon>
        <taxon>Alcaligenaceae</taxon>
        <taxon>Oligella</taxon>
    </lineage>
</organism>
<evidence type="ECO:0000313" key="2">
    <source>
        <dbReference type="EMBL" id="QPT40648.1"/>
    </source>
</evidence>
<keyword evidence="2" id="KW-0378">Hydrolase</keyword>
<dbReference type="EC" id="3.1.4.55" evidence="2"/>
<dbReference type="EMBL" id="CP065725">
    <property type="protein sequence ID" value="QPT40648.1"/>
    <property type="molecule type" value="Genomic_DNA"/>
</dbReference>
<accession>A0A378XD05</accession>
<dbReference type="InterPro" id="IPR035682">
    <property type="entry name" value="PhnP_MBL"/>
</dbReference>
<keyword evidence="3" id="KW-0456">Lyase</keyword>
<name>A0A378XD05_9BURK</name>
<dbReference type="InterPro" id="IPR017693">
    <property type="entry name" value="Phosphonate_metab_PhnP"/>
</dbReference>
<dbReference type="Gene3D" id="3.60.15.10">
    <property type="entry name" value="Ribonuclease Z/Hydroxyacylglutathione hydrolase-like"/>
    <property type="match status" value="1"/>
</dbReference>
<dbReference type="EMBL" id="UGSB01000001">
    <property type="protein sequence ID" value="SUA52326.1"/>
    <property type="molecule type" value="Genomic_DNA"/>
</dbReference>
<evidence type="ECO:0000313" key="4">
    <source>
        <dbReference type="Proteomes" id="UP000254603"/>
    </source>
</evidence>
<dbReference type="Proteomes" id="UP000594903">
    <property type="component" value="Chromosome"/>
</dbReference>
<reference evidence="2 5" key="2">
    <citation type="submission" date="2020-12" db="EMBL/GenBank/DDBJ databases">
        <title>FDA dAtabase for Regulatory Grade micrObial Sequences (FDA-ARGOS): Supporting development and validation of Infectious Disease Dx tests.</title>
        <authorList>
            <person name="Sproer C."/>
            <person name="Gronow S."/>
            <person name="Severitt S."/>
            <person name="Schroder I."/>
            <person name="Tallon L."/>
            <person name="Sadzewicz L."/>
            <person name="Zhao X."/>
            <person name="Boylan J."/>
            <person name="Ott S."/>
            <person name="Bowen H."/>
            <person name="Vavikolanu K."/>
            <person name="Mehta A."/>
            <person name="Aluvathingal J."/>
            <person name="Nadendla S."/>
            <person name="Lowell S."/>
            <person name="Myers T."/>
            <person name="Yan Y."/>
            <person name="Sichtig H."/>
        </authorList>
    </citation>
    <scope>NUCLEOTIDE SEQUENCE [LARGE SCALE GENOMIC DNA]</scope>
    <source>
        <strain evidence="2 5">FDAARGOS_872</strain>
    </source>
</reference>
<reference evidence="3 4" key="1">
    <citation type="submission" date="2018-06" db="EMBL/GenBank/DDBJ databases">
        <authorList>
            <consortium name="Pathogen Informatics"/>
            <person name="Doyle S."/>
        </authorList>
    </citation>
    <scope>NUCLEOTIDE SEQUENCE [LARGE SCALE GENOMIC DNA]</scope>
    <source>
        <strain evidence="3 4">NCTC11997</strain>
    </source>
</reference>
<dbReference type="AlphaFoldDB" id="A0A378XD05"/>
<dbReference type="GO" id="GO:0103043">
    <property type="term" value="F:phosphoribosyl 1,2-cyclic phosphate phosphodiesterase activity"/>
    <property type="evidence" value="ECO:0007669"/>
    <property type="project" value="UniProtKB-EC"/>
</dbReference>
<sequence>MKLTFLGTADSAQLPVYNCLCPACMCAHSDPYYVRRPSSVLVQSGSEQWLVDSGGMDLCQRFPPGSLSGILQTHYHADHAQGLLHLRWGVNMKIPVYGPPDEVGFADLFKHPGVLDFSNPFAAFETRQLGDLRVTALPLNHSKLCFGYLFESDKGAIAYLTDTVGLSDETQQYLNKISLDYCIVDCSYPPKDIPPRNHNDLTTALAMCEELTVKEVLLTHIGHHMENWLMVHRDSLPDHVSAARDGQILEL</sequence>
<dbReference type="InterPro" id="IPR001279">
    <property type="entry name" value="Metallo-B-lactamas"/>
</dbReference>
<dbReference type="GO" id="GO:0016829">
    <property type="term" value="F:lyase activity"/>
    <property type="evidence" value="ECO:0007669"/>
    <property type="project" value="UniProtKB-KW"/>
</dbReference>
<protein>
    <submittedName>
        <fullName evidence="3">Carbon-phosphorus lyase complex accessory protein</fullName>
    </submittedName>
    <submittedName>
        <fullName evidence="2">Phosphonate metabolism protein PhnP</fullName>
        <ecNumber evidence="2">3.1.4.55</ecNumber>
    </submittedName>
</protein>
<evidence type="ECO:0000313" key="3">
    <source>
        <dbReference type="EMBL" id="SUA52326.1"/>
    </source>
</evidence>
<dbReference type="Pfam" id="PF12706">
    <property type="entry name" value="Lactamase_B_2"/>
    <property type="match status" value="1"/>
</dbReference>